<evidence type="ECO:0000259" key="6">
    <source>
        <dbReference type="Pfam" id="PF07637"/>
    </source>
</evidence>
<name>A0ABS9D717_9ALTE</name>
<dbReference type="InterPro" id="IPR013043">
    <property type="entry name" value="DUF1595"/>
</dbReference>
<dbReference type="Pfam" id="PF07626">
    <property type="entry name" value="PSD3"/>
    <property type="match status" value="1"/>
</dbReference>
<keyword evidence="8" id="KW-1185">Reference proteome</keyword>
<evidence type="ECO:0000259" key="1">
    <source>
        <dbReference type="Pfam" id="PF07624"/>
    </source>
</evidence>
<dbReference type="PROSITE" id="PS51257">
    <property type="entry name" value="PROKAR_LIPOPROTEIN"/>
    <property type="match status" value="1"/>
</dbReference>
<accession>A0ABS9D717</accession>
<dbReference type="InterPro" id="IPR013036">
    <property type="entry name" value="DUF1587"/>
</dbReference>
<dbReference type="Pfam" id="PF07627">
    <property type="entry name" value="PSCyt3"/>
    <property type="match status" value="1"/>
</dbReference>
<proteinExistence type="predicted"/>
<organism evidence="7 8">
    <name type="scientific">Paraglaciecola algarum</name>
    <dbReference type="NCBI Taxonomy" id="3050085"/>
    <lineage>
        <taxon>Bacteria</taxon>
        <taxon>Pseudomonadati</taxon>
        <taxon>Pseudomonadota</taxon>
        <taxon>Gammaproteobacteria</taxon>
        <taxon>Alteromonadales</taxon>
        <taxon>Alteromonadaceae</taxon>
        <taxon>Paraglaciecola</taxon>
    </lineage>
</organism>
<evidence type="ECO:0000259" key="4">
    <source>
        <dbReference type="Pfam" id="PF07631"/>
    </source>
</evidence>
<sequence>MKNQHTLMLVCMALIGCAPVPEPLDDAPLYPIQDTVLHSTVKTYCVDCHNPENREANLDLASAVNGALNDDPYLWQDVAWAIQNQQMPPIDAKDVPRPDQETYQATSDWLNERLISQDPSHKIFDAFSPEQAMLDVYCMNCHNDPTQKGQLNLTSLRDSDIADHPALWEQVLRKVNARQMPPKDRKRPNEQAYAYLVEEMSQELDSHHQADPNLGQIETFRRLTRAEYKNAIRDLLGLNVDVANLLPSDQESYGFDNTTMSNLSATLLERYITAAQKISQQVIGLDTMQPDGSNYRNRPDQSQESHVQGLPLGTVGGMVVDHYFPVSGQYRIDVRLSRDRDEKVEGLHQNHQMEILVNDEIKKSIQITPVKDYKNYHFDESHLFAELNIAAGAQKIGVTFPSLSNSLPITKRKPFNVAFNLHRHPRQTPGIYEVSITGPYHTQNSSDTDTRNPEPIRLAGSNAQVQYQCATEKSNAESHYTCAKQVLSKLAKRAYRRPLAEKDIANFMGLFEQAYQATSDSDKYHAALQKGLAAILVNPNFLFKIETPPANLNQDVYALNDYELASRLSFFLWNSIPDDELMALAAQQSLHNPQVLQQQVARMLQDDKSQAMLHNFVEQWLHLRNIDSFTPDTRAYPDFDHNLREAMKQETLLFVNSVFLSEQSVLDLLSADYSYLNERLAKHYDIPHVYGSRFRKVTLPETSHRGGLLRHSSILAVTSYANRTSPVLRGNWILENIIGTPTPPPPADVPSLENSPISESLPVRIRLAKHREDPSCAGCHNLMDPPGFAFENYDAVGQWRETELGHPVDATAGLPDGTEFVGAQGLIDGLVQRPELFVQTLTEKLMIFALGRGLTHNDAPQIRAIIKQAKANNYQFSSIVSELVQSPQFKYKQIKPESIAMANAANPHSFKNNEVH</sequence>
<evidence type="ECO:0000259" key="3">
    <source>
        <dbReference type="Pfam" id="PF07627"/>
    </source>
</evidence>
<dbReference type="EMBL" id="JAKGAS010000003">
    <property type="protein sequence ID" value="MCF2947828.1"/>
    <property type="molecule type" value="Genomic_DNA"/>
</dbReference>
<dbReference type="Pfam" id="PF07635">
    <property type="entry name" value="PSCyt1"/>
    <property type="match status" value="2"/>
</dbReference>
<dbReference type="InterPro" id="IPR011429">
    <property type="entry name" value="Cyt_c_Planctomycete-type"/>
</dbReference>
<evidence type="ECO:0000259" key="5">
    <source>
        <dbReference type="Pfam" id="PF07635"/>
    </source>
</evidence>
<dbReference type="InterPro" id="IPR013042">
    <property type="entry name" value="DUF1592"/>
</dbReference>
<evidence type="ECO:0000313" key="7">
    <source>
        <dbReference type="EMBL" id="MCF2947828.1"/>
    </source>
</evidence>
<gene>
    <name evidence="7" type="ORF">L0668_06905</name>
</gene>
<comment type="caution">
    <text evidence="7">The sequence shown here is derived from an EMBL/GenBank/DDBJ whole genome shotgun (WGS) entry which is preliminary data.</text>
</comment>
<dbReference type="InterPro" id="IPR013039">
    <property type="entry name" value="DUF1588"/>
</dbReference>
<protein>
    <submittedName>
        <fullName evidence="7">DUF1592 domain-containing protein</fullName>
    </submittedName>
</protein>
<dbReference type="Pfam" id="PF07637">
    <property type="entry name" value="PSD5"/>
    <property type="match status" value="1"/>
</dbReference>
<feature type="domain" description="DUF1595" evidence="6">
    <location>
        <begin position="482"/>
        <end position="546"/>
    </location>
</feature>
<dbReference type="InterPro" id="IPR011478">
    <property type="entry name" value="DUF1585"/>
</dbReference>
<feature type="domain" description="Cytochrome C Planctomycete-type" evidence="5">
    <location>
        <begin position="45"/>
        <end position="90"/>
    </location>
</feature>
<reference evidence="7 8" key="1">
    <citation type="submission" date="2022-01" db="EMBL/GenBank/DDBJ databases">
        <title>Paraglaciecola sp. G1-23.</title>
        <authorList>
            <person name="Jin M.S."/>
            <person name="Han D.M."/>
            <person name="Kim H.M."/>
            <person name="Jeon C.O."/>
        </authorList>
    </citation>
    <scope>NUCLEOTIDE SEQUENCE [LARGE SCALE GENOMIC DNA]</scope>
    <source>
        <strain evidence="7 8">G1-23</strain>
    </source>
</reference>
<feature type="domain" description="DUF1592" evidence="4">
    <location>
        <begin position="559"/>
        <end position="686"/>
    </location>
</feature>
<evidence type="ECO:0000259" key="2">
    <source>
        <dbReference type="Pfam" id="PF07626"/>
    </source>
</evidence>
<evidence type="ECO:0000313" key="8">
    <source>
        <dbReference type="Proteomes" id="UP001521137"/>
    </source>
</evidence>
<feature type="domain" description="DUF1587" evidence="2">
    <location>
        <begin position="221"/>
        <end position="283"/>
    </location>
</feature>
<feature type="domain" description="Cytochrome C Planctomycete-type" evidence="5">
    <location>
        <begin position="138"/>
        <end position="184"/>
    </location>
</feature>
<dbReference type="Proteomes" id="UP001521137">
    <property type="component" value="Unassembled WGS sequence"/>
</dbReference>
<dbReference type="Pfam" id="PF07624">
    <property type="entry name" value="PSD2"/>
    <property type="match status" value="1"/>
</dbReference>
<feature type="domain" description="DUF1588" evidence="3">
    <location>
        <begin position="705"/>
        <end position="803"/>
    </location>
</feature>
<feature type="domain" description="DUF1585" evidence="1">
    <location>
        <begin position="816"/>
        <end position="889"/>
    </location>
</feature>
<dbReference type="RefSeq" id="WP_235311361.1">
    <property type="nucleotide sequence ID" value="NZ_JAKGAS010000003.1"/>
</dbReference>
<dbReference type="Pfam" id="PF07631">
    <property type="entry name" value="PSD4"/>
    <property type="match status" value="1"/>
</dbReference>